<protein>
    <submittedName>
        <fullName evidence="1">Uncharacterized protein</fullName>
    </submittedName>
</protein>
<reference evidence="1 2" key="1">
    <citation type="journal article" date="2021" name="bioRxiv">
        <title>Chromosome-scale and haplotype-resolved genome assembly of a tetraploid potato cultivar.</title>
        <authorList>
            <person name="Sun H."/>
            <person name="Jiao W.-B."/>
            <person name="Krause K."/>
            <person name="Campoy J.A."/>
            <person name="Goel M."/>
            <person name="Folz-Donahue K."/>
            <person name="Kukat C."/>
            <person name="Huettel B."/>
            <person name="Schneeberger K."/>
        </authorList>
    </citation>
    <scope>NUCLEOTIDE SEQUENCE [LARGE SCALE GENOMIC DNA]</scope>
    <source>
        <strain evidence="1">SolTubOtavaFocal</strain>
        <tissue evidence="1">Leaves</tissue>
    </source>
</reference>
<comment type="caution">
    <text evidence="1">The sequence shown here is derived from an EMBL/GenBank/DDBJ whole genome shotgun (WGS) entry which is preliminary data.</text>
</comment>
<accession>A0ABQ7USZ1</accession>
<evidence type="ECO:0000313" key="1">
    <source>
        <dbReference type="EMBL" id="KAH0754329.1"/>
    </source>
</evidence>
<proteinExistence type="predicted"/>
<keyword evidence="2" id="KW-1185">Reference proteome</keyword>
<organism evidence="1 2">
    <name type="scientific">Solanum tuberosum</name>
    <name type="common">Potato</name>
    <dbReference type="NCBI Taxonomy" id="4113"/>
    <lineage>
        <taxon>Eukaryota</taxon>
        <taxon>Viridiplantae</taxon>
        <taxon>Streptophyta</taxon>
        <taxon>Embryophyta</taxon>
        <taxon>Tracheophyta</taxon>
        <taxon>Spermatophyta</taxon>
        <taxon>Magnoliopsida</taxon>
        <taxon>eudicotyledons</taxon>
        <taxon>Gunneridae</taxon>
        <taxon>Pentapetalae</taxon>
        <taxon>asterids</taxon>
        <taxon>lamiids</taxon>
        <taxon>Solanales</taxon>
        <taxon>Solanaceae</taxon>
        <taxon>Solanoideae</taxon>
        <taxon>Solaneae</taxon>
        <taxon>Solanum</taxon>
    </lineage>
</organism>
<dbReference type="EMBL" id="JAIVGD010000018">
    <property type="protein sequence ID" value="KAH0754329.1"/>
    <property type="molecule type" value="Genomic_DNA"/>
</dbReference>
<gene>
    <name evidence="1" type="ORF">KY290_024599</name>
</gene>
<name>A0ABQ7USZ1_SOLTU</name>
<sequence>MLDPSYRMLSCVEHICSVVLQVSLCSVREKLSWLLLSLRDGEVRPPPPPMTKFYCQLAPLTRFKLFKESIFSSTKMLAPSCKLAENIDNRLSLFEMKTMLSVRQVKKNEHVLPEITPCGVSEEGDDDACLEDYHIKRMLMLADGEIYKVHVEWTSLSSNVI</sequence>
<evidence type="ECO:0000313" key="2">
    <source>
        <dbReference type="Proteomes" id="UP000826656"/>
    </source>
</evidence>
<dbReference type="Proteomes" id="UP000826656">
    <property type="component" value="Unassembled WGS sequence"/>
</dbReference>